<feature type="domain" description="HTH cro/C1-type" evidence="1">
    <location>
        <begin position="34"/>
        <end position="64"/>
    </location>
</feature>
<dbReference type="PROSITE" id="PS50943">
    <property type="entry name" value="HTH_CROC1"/>
    <property type="match status" value="1"/>
</dbReference>
<dbReference type="Pfam" id="PF13744">
    <property type="entry name" value="HTH_37"/>
    <property type="match status" value="1"/>
</dbReference>
<gene>
    <name evidence="2" type="ORF">PN36_03030</name>
</gene>
<dbReference type="InterPro" id="IPR039554">
    <property type="entry name" value="HigA2-like_HTH"/>
</dbReference>
<sequence>MTNKSFRDLYNAMSPQAREEVETEVQQALAEMPIQEFRQARKLSQEQFANLLQINPASVFKLERRTDMYIGLLRSYIEAMGGALEIVAHFPDGKVRINQFSQDKG</sequence>
<accession>A0A0A6PEJ3</accession>
<evidence type="ECO:0000313" key="2">
    <source>
        <dbReference type="EMBL" id="KHD09163.1"/>
    </source>
</evidence>
<name>A0A0A6PEJ3_9GAMM</name>
<comment type="caution">
    <text evidence="2">The sequence shown here is derived from an EMBL/GenBank/DDBJ whole genome shotgun (WGS) entry which is preliminary data.</text>
</comment>
<proteinExistence type="predicted"/>
<protein>
    <submittedName>
        <fullName evidence="2">Transcriptional regulator</fullName>
    </submittedName>
</protein>
<dbReference type="GO" id="GO:0003677">
    <property type="term" value="F:DNA binding"/>
    <property type="evidence" value="ECO:0007669"/>
    <property type="project" value="InterPro"/>
</dbReference>
<evidence type="ECO:0000313" key="3">
    <source>
        <dbReference type="Proteomes" id="UP000030428"/>
    </source>
</evidence>
<dbReference type="SUPFAM" id="SSF47413">
    <property type="entry name" value="lambda repressor-like DNA-binding domains"/>
    <property type="match status" value="1"/>
</dbReference>
<dbReference type="AlphaFoldDB" id="A0A0A6PEJ3"/>
<organism evidence="2 3">
    <name type="scientific">Candidatus Thiomargarita nelsonii</name>
    <dbReference type="NCBI Taxonomy" id="1003181"/>
    <lineage>
        <taxon>Bacteria</taxon>
        <taxon>Pseudomonadati</taxon>
        <taxon>Pseudomonadota</taxon>
        <taxon>Gammaproteobacteria</taxon>
        <taxon>Thiotrichales</taxon>
        <taxon>Thiotrichaceae</taxon>
        <taxon>Thiomargarita</taxon>
    </lineage>
</organism>
<evidence type="ECO:0000259" key="1">
    <source>
        <dbReference type="PROSITE" id="PS50943"/>
    </source>
</evidence>
<dbReference type="InterPro" id="IPR001387">
    <property type="entry name" value="Cro/C1-type_HTH"/>
</dbReference>
<dbReference type="Proteomes" id="UP000030428">
    <property type="component" value="Unassembled WGS sequence"/>
</dbReference>
<reference evidence="2 3" key="1">
    <citation type="journal article" date="2016" name="Front. Microbiol.">
        <title>Single-Cell (Meta-)Genomics of a Dimorphic Candidatus Thiomargarita nelsonii Reveals Genomic Plasticity.</title>
        <authorList>
            <person name="Flood B.E."/>
            <person name="Fliss P."/>
            <person name="Jones D.S."/>
            <person name="Dick G.J."/>
            <person name="Jain S."/>
            <person name="Kaster A.K."/>
            <person name="Winkel M."/>
            <person name="Mussmann M."/>
            <person name="Bailey J."/>
        </authorList>
    </citation>
    <scope>NUCLEOTIDE SEQUENCE [LARGE SCALE GENOMIC DNA]</scope>
    <source>
        <strain evidence="2">Hydrate Ridge</strain>
    </source>
</reference>
<dbReference type="Gene3D" id="1.10.260.40">
    <property type="entry name" value="lambda repressor-like DNA-binding domains"/>
    <property type="match status" value="1"/>
</dbReference>
<keyword evidence="3" id="KW-1185">Reference proteome</keyword>
<dbReference type="CDD" id="cd00093">
    <property type="entry name" value="HTH_XRE"/>
    <property type="match status" value="1"/>
</dbReference>
<dbReference type="EMBL" id="JSZA02000009">
    <property type="protein sequence ID" value="KHD09163.1"/>
    <property type="molecule type" value="Genomic_DNA"/>
</dbReference>
<dbReference type="InterPro" id="IPR010982">
    <property type="entry name" value="Lambda_DNA-bd_dom_sf"/>
</dbReference>